<reference evidence="1 2" key="1">
    <citation type="submission" date="2024-09" db="EMBL/GenBank/DDBJ databases">
        <title>Genome sequencing and assembly of Phytophthora oleae, isolate VK10A, causative agent of rot of olive drupes.</title>
        <authorList>
            <person name="Conti Taguali S."/>
            <person name="Riolo M."/>
            <person name="La Spada F."/>
            <person name="Cacciola S.O."/>
            <person name="Dionisio G."/>
        </authorList>
    </citation>
    <scope>NUCLEOTIDE SEQUENCE [LARGE SCALE GENOMIC DNA]</scope>
    <source>
        <strain evidence="1 2">VK10A</strain>
    </source>
</reference>
<evidence type="ECO:0000313" key="2">
    <source>
        <dbReference type="Proteomes" id="UP001632037"/>
    </source>
</evidence>
<keyword evidence="2" id="KW-1185">Reference proteome</keyword>
<name>A0ABD3EXE3_9STRA</name>
<sequence>MKPASSGFNKGAACPCGNDPEHLVICQPTADSPFGSAFTCVEDVDQGFFHKIHKCKAIEGELSLESLKKEKDKVAGPGDIFVFYCSGEVKGDISSLENCAVVDSTCWEEYYGPFAARARFASKRRPCHS</sequence>
<organism evidence="1 2">
    <name type="scientific">Phytophthora oleae</name>
    <dbReference type="NCBI Taxonomy" id="2107226"/>
    <lineage>
        <taxon>Eukaryota</taxon>
        <taxon>Sar</taxon>
        <taxon>Stramenopiles</taxon>
        <taxon>Oomycota</taxon>
        <taxon>Peronosporomycetes</taxon>
        <taxon>Peronosporales</taxon>
        <taxon>Peronosporaceae</taxon>
        <taxon>Phytophthora</taxon>
    </lineage>
</organism>
<evidence type="ECO:0000313" key="1">
    <source>
        <dbReference type="EMBL" id="KAL3659205.1"/>
    </source>
</evidence>
<dbReference type="AlphaFoldDB" id="A0ABD3EXE3"/>
<dbReference type="Proteomes" id="UP001632037">
    <property type="component" value="Unassembled WGS sequence"/>
</dbReference>
<gene>
    <name evidence="1" type="ORF">V7S43_015783</name>
</gene>
<proteinExistence type="predicted"/>
<comment type="caution">
    <text evidence="1">The sequence shown here is derived from an EMBL/GenBank/DDBJ whole genome shotgun (WGS) entry which is preliminary data.</text>
</comment>
<accession>A0ABD3EXE3</accession>
<protein>
    <submittedName>
        <fullName evidence="1">Uncharacterized protein</fullName>
    </submittedName>
</protein>
<dbReference type="EMBL" id="JBIMZQ010000048">
    <property type="protein sequence ID" value="KAL3659205.1"/>
    <property type="molecule type" value="Genomic_DNA"/>
</dbReference>